<evidence type="ECO:0000313" key="6">
    <source>
        <dbReference type="EMBL" id="CAE4593225.1"/>
    </source>
</evidence>
<dbReference type="AlphaFoldDB" id="A0A6V2CF54"/>
<dbReference type="PANTHER" id="PTHR10655">
    <property type="entry name" value="LYSOPHOSPHOLIPASE-RELATED"/>
    <property type="match status" value="1"/>
</dbReference>
<proteinExistence type="inferred from homology"/>
<feature type="chain" id="PRO_5035586310" description="Phospholipase/carboxylesterase/thioesterase domain-containing protein" evidence="3">
    <location>
        <begin position="25"/>
        <end position="272"/>
    </location>
</feature>
<evidence type="ECO:0000256" key="3">
    <source>
        <dbReference type="SAM" id="SignalP"/>
    </source>
</evidence>
<dbReference type="EMBL" id="HBNS01009402">
    <property type="protein sequence ID" value="CAE4593225.1"/>
    <property type="molecule type" value="Transcribed_RNA"/>
</dbReference>
<feature type="signal peptide" evidence="3">
    <location>
        <begin position="1"/>
        <end position="24"/>
    </location>
</feature>
<accession>A0A6V2CF54</accession>
<evidence type="ECO:0000256" key="2">
    <source>
        <dbReference type="ARBA" id="ARBA00022801"/>
    </source>
</evidence>
<gene>
    <name evidence="5" type="ORF">DBRI00130_LOCUS7578</name>
    <name evidence="6" type="ORF">DBRI00130_LOCUS7579</name>
</gene>
<dbReference type="PANTHER" id="PTHR10655:SF17">
    <property type="entry name" value="LYSOPHOSPHOLIPASE-LIKE PROTEIN 1"/>
    <property type="match status" value="1"/>
</dbReference>
<protein>
    <recommendedName>
        <fullName evidence="4">Phospholipase/carboxylesterase/thioesterase domain-containing protein</fullName>
    </recommendedName>
</protein>
<dbReference type="GO" id="GO:0005737">
    <property type="term" value="C:cytoplasm"/>
    <property type="evidence" value="ECO:0007669"/>
    <property type="project" value="TreeGrafter"/>
</dbReference>
<feature type="domain" description="Phospholipase/carboxylesterase/thioesterase" evidence="4">
    <location>
        <begin position="37"/>
        <end position="177"/>
    </location>
</feature>
<dbReference type="Pfam" id="PF02230">
    <property type="entry name" value="Abhydrolase_2"/>
    <property type="match status" value="1"/>
</dbReference>
<dbReference type="SUPFAM" id="SSF53474">
    <property type="entry name" value="alpha/beta-Hydrolases"/>
    <property type="match status" value="1"/>
</dbReference>
<keyword evidence="3" id="KW-0732">Signal</keyword>
<keyword evidence="2" id="KW-0378">Hydrolase</keyword>
<evidence type="ECO:0000259" key="4">
    <source>
        <dbReference type="Pfam" id="PF02230"/>
    </source>
</evidence>
<name>A0A6V2CF54_9STRA</name>
<dbReference type="Gene3D" id="3.40.50.1820">
    <property type="entry name" value="alpha/beta hydrolase"/>
    <property type="match status" value="1"/>
</dbReference>
<dbReference type="EMBL" id="HBNS01009401">
    <property type="protein sequence ID" value="CAE4593223.1"/>
    <property type="molecule type" value="Transcribed_RNA"/>
</dbReference>
<dbReference type="InterPro" id="IPR029058">
    <property type="entry name" value="AB_hydrolase_fold"/>
</dbReference>
<sequence>MHLLRAAAAITIVILSASQSRGMALSSSTRTAGLHVPNAVVIFCHGSGDTGEGVKSYVESVAPRKSLALLKEAGIEFEFPSAKIRPYRLAGGYPSSVWFDRYVGMEPTNPEDTASVESSAAQLNKLIDDLVERGVPAHKIALGGFSMGGGIAIQAAARSHHRLGAIFALSSYLCNDSWVWSELKRAQQQCDNIGSEPSNNIHEKSTLLSTPIYMAHGQADDFVLPQWGENTNNRLKDLGANVQPFLHVPRASHEMTSSELEHIFGVLLAKLK</sequence>
<organism evidence="6">
    <name type="scientific">Ditylum brightwellii</name>
    <dbReference type="NCBI Taxonomy" id="49249"/>
    <lineage>
        <taxon>Eukaryota</taxon>
        <taxon>Sar</taxon>
        <taxon>Stramenopiles</taxon>
        <taxon>Ochrophyta</taxon>
        <taxon>Bacillariophyta</taxon>
        <taxon>Mediophyceae</taxon>
        <taxon>Lithodesmiophycidae</taxon>
        <taxon>Lithodesmiales</taxon>
        <taxon>Lithodesmiaceae</taxon>
        <taxon>Ditylum</taxon>
    </lineage>
</organism>
<dbReference type="InterPro" id="IPR003140">
    <property type="entry name" value="PLipase/COase/thioEstase"/>
</dbReference>
<reference evidence="6" key="1">
    <citation type="submission" date="2021-01" db="EMBL/GenBank/DDBJ databases">
        <authorList>
            <person name="Corre E."/>
            <person name="Pelletier E."/>
            <person name="Niang G."/>
            <person name="Scheremetjew M."/>
            <person name="Finn R."/>
            <person name="Kale V."/>
            <person name="Holt S."/>
            <person name="Cochrane G."/>
            <person name="Meng A."/>
            <person name="Brown T."/>
            <person name="Cohen L."/>
        </authorList>
    </citation>
    <scope>NUCLEOTIDE SEQUENCE</scope>
    <source>
        <strain evidence="6">GSO104</strain>
    </source>
</reference>
<dbReference type="GO" id="GO:0052689">
    <property type="term" value="F:carboxylic ester hydrolase activity"/>
    <property type="evidence" value="ECO:0007669"/>
    <property type="project" value="TreeGrafter"/>
</dbReference>
<evidence type="ECO:0000256" key="1">
    <source>
        <dbReference type="ARBA" id="ARBA00006499"/>
    </source>
</evidence>
<evidence type="ECO:0000313" key="5">
    <source>
        <dbReference type="EMBL" id="CAE4593223.1"/>
    </source>
</evidence>
<comment type="similarity">
    <text evidence="1">Belongs to the AB hydrolase superfamily. AB hydrolase 2 family.</text>
</comment>
<dbReference type="InterPro" id="IPR050565">
    <property type="entry name" value="LYPA1-2/EST-like"/>
</dbReference>
<dbReference type="GO" id="GO:0008474">
    <property type="term" value="F:palmitoyl-(protein) hydrolase activity"/>
    <property type="evidence" value="ECO:0007669"/>
    <property type="project" value="TreeGrafter"/>
</dbReference>